<dbReference type="AlphaFoldDB" id="A0A327N1L8"/>
<name>A0A327N1L8_PSEFL</name>
<evidence type="ECO:0000313" key="2">
    <source>
        <dbReference type="EMBL" id="RAI68196.1"/>
    </source>
</evidence>
<comment type="caution">
    <text evidence="2">The sequence shown here is derived from an EMBL/GenBank/DDBJ whole genome shotgun (WGS) entry which is preliminary data.</text>
</comment>
<gene>
    <name evidence="2" type="ORF">DOZ80_17505</name>
</gene>
<evidence type="ECO:0000313" key="3">
    <source>
        <dbReference type="Proteomes" id="UP000249493"/>
    </source>
</evidence>
<feature type="transmembrane region" description="Helical" evidence="1">
    <location>
        <begin position="60"/>
        <end position="79"/>
    </location>
</feature>
<reference evidence="2 3" key="1">
    <citation type="submission" date="2018-06" db="EMBL/GenBank/DDBJ databases">
        <authorList>
            <person name="Zhirakovskaya E."/>
        </authorList>
    </citation>
    <scope>NUCLEOTIDE SEQUENCE [LARGE SCALE GENOMIC DNA]</scope>
    <source>
        <strain evidence="2 3">LY3</strain>
    </source>
</reference>
<proteinExistence type="predicted"/>
<evidence type="ECO:0000256" key="1">
    <source>
        <dbReference type="SAM" id="Phobius"/>
    </source>
</evidence>
<protein>
    <submittedName>
        <fullName evidence="2">Uncharacterized protein</fullName>
    </submittedName>
</protein>
<keyword evidence="1" id="KW-0472">Membrane</keyword>
<organism evidence="2 3">
    <name type="scientific">Pseudomonas fluorescens</name>
    <dbReference type="NCBI Taxonomy" id="294"/>
    <lineage>
        <taxon>Bacteria</taxon>
        <taxon>Pseudomonadati</taxon>
        <taxon>Pseudomonadota</taxon>
        <taxon>Gammaproteobacteria</taxon>
        <taxon>Pseudomonadales</taxon>
        <taxon>Pseudomonadaceae</taxon>
        <taxon>Pseudomonas</taxon>
    </lineage>
</organism>
<keyword evidence="1" id="KW-0812">Transmembrane</keyword>
<dbReference type="Proteomes" id="UP000249493">
    <property type="component" value="Unassembled WGS sequence"/>
</dbReference>
<keyword evidence="1" id="KW-1133">Transmembrane helix</keyword>
<accession>A0A327N1L8</accession>
<sequence length="93" mass="10004">MFVCLCQCQKTLFVGASSLAKNPGPPRGIWFYALSLTTIASKLAPALCRSELARKKKLGAPLGIWFYALSFTTIASKLAPTGRLGMLRGGGRR</sequence>
<dbReference type="EMBL" id="QLIN01000007">
    <property type="protein sequence ID" value="RAI68196.1"/>
    <property type="molecule type" value="Genomic_DNA"/>
</dbReference>